<evidence type="ECO:0000313" key="1">
    <source>
        <dbReference type="EMBL" id="SBP08796.1"/>
    </source>
</evidence>
<accession>A0A1A7WT12</accession>
<dbReference type="AlphaFoldDB" id="A0A1A7WT12"/>
<feature type="non-terminal residue" evidence="1">
    <location>
        <position position="1"/>
    </location>
</feature>
<reference evidence="1" key="1">
    <citation type="submission" date="2016-05" db="EMBL/GenBank/DDBJ databases">
        <authorList>
            <person name="Lavstsen T."/>
            <person name="Jespersen J.S."/>
        </authorList>
    </citation>
    <scope>NUCLEOTIDE SEQUENCE</scope>
    <source>
        <tissue evidence="1">Brain</tissue>
    </source>
</reference>
<sequence length="56" mass="6373">SKTASGVHVNVSCLCSKNLRIQGVKTNSILIFERKLRDRTVFDRWPRSSQPTLELS</sequence>
<name>A0A1A7WT12_9TELE</name>
<proteinExistence type="predicted"/>
<organism evidence="1">
    <name type="scientific">Iconisemion striatum</name>
    <dbReference type="NCBI Taxonomy" id="60296"/>
    <lineage>
        <taxon>Eukaryota</taxon>
        <taxon>Metazoa</taxon>
        <taxon>Chordata</taxon>
        <taxon>Craniata</taxon>
        <taxon>Vertebrata</taxon>
        <taxon>Euteleostomi</taxon>
        <taxon>Actinopterygii</taxon>
        <taxon>Neopterygii</taxon>
        <taxon>Teleostei</taxon>
        <taxon>Neoteleostei</taxon>
        <taxon>Acanthomorphata</taxon>
        <taxon>Ovalentaria</taxon>
        <taxon>Atherinomorphae</taxon>
        <taxon>Cyprinodontiformes</taxon>
        <taxon>Nothobranchiidae</taxon>
        <taxon>Iconisemion</taxon>
    </lineage>
</organism>
<reference evidence="1" key="2">
    <citation type="submission" date="2016-06" db="EMBL/GenBank/DDBJ databases">
        <title>The genome of a short-lived fish provides insights into sex chromosome evolution and the genetic control of aging.</title>
        <authorList>
            <person name="Reichwald K."/>
            <person name="Felder M."/>
            <person name="Petzold A."/>
            <person name="Koch P."/>
            <person name="Groth M."/>
            <person name="Platzer M."/>
        </authorList>
    </citation>
    <scope>NUCLEOTIDE SEQUENCE</scope>
    <source>
        <tissue evidence="1">Brain</tissue>
    </source>
</reference>
<feature type="non-terminal residue" evidence="1">
    <location>
        <position position="56"/>
    </location>
</feature>
<dbReference type="EMBL" id="HADW01007396">
    <property type="protein sequence ID" value="SBP08796.1"/>
    <property type="molecule type" value="Transcribed_RNA"/>
</dbReference>
<gene>
    <name evidence="1" type="primary">BRAFLDRAFT_72851</name>
</gene>
<protein>
    <submittedName>
        <fullName evidence="1">Uncharacterized protein</fullName>
    </submittedName>
</protein>